<keyword evidence="2" id="KW-1185">Reference proteome</keyword>
<dbReference type="EMBL" id="AKCV02000020">
    <property type="protein sequence ID" value="TMS57772.1"/>
    <property type="molecule type" value="Genomic_DNA"/>
</dbReference>
<organism evidence="1 2">
    <name type="scientific">Imbroritus primus</name>
    <dbReference type="NCBI Taxonomy" id="3058603"/>
    <lineage>
        <taxon>Bacteria</taxon>
        <taxon>Pseudomonadati</taxon>
        <taxon>Pseudomonadota</taxon>
        <taxon>Betaproteobacteria</taxon>
        <taxon>Burkholderiales</taxon>
        <taxon>Burkholderiaceae</taxon>
        <taxon>Imbroritus</taxon>
    </lineage>
</organism>
<proteinExistence type="predicted"/>
<evidence type="ECO:0000313" key="1">
    <source>
        <dbReference type="EMBL" id="TMS57772.1"/>
    </source>
</evidence>
<gene>
    <name evidence="1" type="ORF">MW7_010910</name>
</gene>
<evidence type="ECO:0000313" key="2">
    <source>
        <dbReference type="Proteomes" id="UP000004277"/>
    </source>
</evidence>
<name>A0ACD3SNX2_9BURK</name>
<reference evidence="1" key="1">
    <citation type="submission" date="2019-05" db="EMBL/GenBank/DDBJ databases">
        <title>Revised genome assembly of Burkholderiaceae (previously Ralstonia) sp. PBA.</title>
        <authorList>
            <person name="Gan H.M."/>
        </authorList>
    </citation>
    <scope>NUCLEOTIDE SEQUENCE</scope>
    <source>
        <strain evidence="1">PBA</strain>
    </source>
</reference>
<protein>
    <submittedName>
        <fullName evidence="1">Uncharacterized protein</fullName>
    </submittedName>
</protein>
<accession>A0ACD3SNX2</accession>
<dbReference type="Proteomes" id="UP000004277">
    <property type="component" value="Unassembled WGS sequence"/>
</dbReference>
<comment type="caution">
    <text evidence="1">The sequence shown here is derived from an EMBL/GenBank/DDBJ whole genome shotgun (WGS) entry which is preliminary data.</text>
</comment>
<sequence>MRDTVAAVALLLPGVATAFQIAPMGSEFESKLTNESEDSLARAAGRLGVLIKGRVHEEITQLGMGCPVEPSNLATDTACGVRDRPFASPYVIYGVRWNDLPPFRLSPEEGNCTYLGKSCKVSQTVRFSTQPLCWYCLFKDAEKKAQTRPIVGCSKEKGTIRGNVMTRSHFGDLQFLHAMASEEGVHPGATRAKVLDWLEFAWKVSTREIKPDTFLRDIQIPTVQEHFGCTEWRVVDLYILGRQDKLGKYLHHIAFGSVLHTVQDSFAGAHVSREQQAPAGLCRNSEHQHPRRIVEFHTYGAQDGGLHDEQDSREAMTRVNVADRWPDAVEATHNLAQFYEERALWSDVQPYMQCLFELADERKDSSPGDPYRRR</sequence>